<dbReference type="AlphaFoldDB" id="L1ILA2"/>
<dbReference type="GeneID" id="17293767"/>
<name>L1ILA2_GUITC</name>
<dbReference type="KEGG" id="gtt:GUITHDRAFT_53913"/>
<dbReference type="EMBL" id="JH993064">
    <property type="protein sequence ID" value="EKX37038.1"/>
    <property type="molecule type" value="Genomic_DNA"/>
</dbReference>
<evidence type="ECO:0000259" key="1">
    <source>
        <dbReference type="Pfam" id="PF07699"/>
    </source>
</evidence>
<feature type="non-terminal residue" evidence="2">
    <location>
        <position position="1"/>
    </location>
</feature>
<dbReference type="eggNOG" id="KOG1217">
    <property type="taxonomic scope" value="Eukaryota"/>
</dbReference>
<dbReference type="PANTHER" id="PTHR46967">
    <property type="entry name" value="INSULIN-LIKE GROWTH FACTOR BINDING PROTEIN,N-TERMINAL"/>
    <property type="match status" value="1"/>
</dbReference>
<dbReference type="STRING" id="905079.L1ILA2"/>
<feature type="domain" description="Tyrosine-protein kinase ephrin type A/B receptor-like" evidence="1">
    <location>
        <begin position="42"/>
        <end position="87"/>
    </location>
</feature>
<feature type="domain" description="Tyrosine-protein kinase ephrin type A/B receptor-like" evidence="1">
    <location>
        <begin position="216"/>
        <end position="245"/>
    </location>
</feature>
<dbReference type="SUPFAM" id="SSF57184">
    <property type="entry name" value="Growth factor receptor domain"/>
    <property type="match status" value="2"/>
</dbReference>
<gene>
    <name evidence="2" type="ORF">GUITHDRAFT_53913</name>
</gene>
<feature type="non-terminal residue" evidence="2">
    <location>
        <position position="345"/>
    </location>
</feature>
<dbReference type="PaxDb" id="55529-EKX37038"/>
<dbReference type="HOGENOM" id="CLU_070734_0_0_1"/>
<dbReference type="Pfam" id="PF07699">
    <property type="entry name" value="Ephrin_rec_like"/>
    <property type="match status" value="4"/>
</dbReference>
<feature type="domain" description="Tyrosine-protein kinase ephrin type A/B receptor-like" evidence="1">
    <location>
        <begin position="149"/>
        <end position="191"/>
    </location>
</feature>
<dbReference type="RefSeq" id="XP_005824018.1">
    <property type="nucleotide sequence ID" value="XM_005823961.1"/>
</dbReference>
<dbReference type="PANTHER" id="PTHR46967:SF2">
    <property type="entry name" value="SUSHI, VON WILLEBRAND FACTOR TYPE A, EGF AND PENTRAXIN DOMAIN-CONTAINING PROTEIN 1-LIKE"/>
    <property type="match status" value="1"/>
</dbReference>
<dbReference type="EnsemblProtists" id="EKX37038">
    <property type="protein sequence ID" value="EKX37038"/>
    <property type="gene ID" value="GUITHDRAFT_53913"/>
</dbReference>
<reference evidence="3" key="3">
    <citation type="submission" date="2015-06" db="UniProtKB">
        <authorList>
            <consortium name="EnsemblProtists"/>
        </authorList>
    </citation>
    <scope>IDENTIFICATION</scope>
</reference>
<dbReference type="InterPro" id="IPR011641">
    <property type="entry name" value="Tyr-kin_ephrin_A/B_rcpt-like"/>
</dbReference>
<proteinExistence type="predicted"/>
<dbReference type="OrthoDB" id="439917at2759"/>
<protein>
    <recommendedName>
        <fullName evidence="1">Tyrosine-protein kinase ephrin type A/B receptor-like domain-containing protein</fullName>
    </recommendedName>
</protein>
<reference evidence="4" key="2">
    <citation type="submission" date="2012-11" db="EMBL/GenBank/DDBJ databases">
        <authorList>
            <person name="Kuo A."/>
            <person name="Curtis B.A."/>
            <person name="Tanifuji G."/>
            <person name="Burki F."/>
            <person name="Gruber A."/>
            <person name="Irimia M."/>
            <person name="Maruyama S."/>
            <person name="Arias M.C."/>
            <person name="Ball S.G."/>
            <person name="Gile G.H."/>
            <person name="Hirakawa Y."/>
            <person name="Hopkins J.F."/>
            <person name="Rensing S.A."/>
            <person name="Schmutz J."/>
            <person name="Symeonidi A."/>
            <person name="Elias M."/>
            <person name="Eveleigh R.J."/>
            <person name="Herman E.K."/>
            <person name="Klute M.J."/>
            <person name="Nakayama T."/>
            <person name="Obornik M."/>
            <person name="Reyes-Prieto A."/>
            <person name="Armbrust E.V."/>
            <person name="Aves S.J."/>
            <person name="Beiko R.G."/>
            <person name="Coutinho P."/>
            <person name="Dacks J.B."/>
            <person name="Durnford D.G."/>
            <person name="Fast N.M."/>
            <person name="Green B.R."/>
            <person name="Grisdale C."/>
            <person name="Hempe F."/>
            <person name="Henrissat B."/>
            <person name="Hoppner M.P."/>
            <person name="Ishida K.-I."/>
            <person name="Kim E."/>
            <person name="Koreny L."/>
            <person name="Kroth P.G."/>
            <person name="Liu Y."/>
            <person name="Malik S.-B."/>
            <person name="Maier U.G."/>
            <person name="McRose D."/>
            <person name="Mock T."/>
            <person name="Neilson J.A."/>
            <person name="Onodera N.T."/>
            <person name="Poole A.M."/>
            <person name="Pritham E.J."/>
            <person name="Richards T.A."/>
            <person name="Rocap G."/>
            <person name="Roy S.W."/>
            <person name="Sarai C."/>
            <person name="Schaack S."/>
            <person name="Shirato S."/>
            <person name="Slamovits C.H."/>
            <person name="Spencer D.F."/>
            <person name="Suzuki S."/>
            <person name="Worden A.Z."/>
            <person name="Zauner S."/>
            <person name="Barry K."/>
            <person name="Bell C."/>
            <person name="Bharti A.K."/>
            <person name="Crow J.A."/>
            <person name="Grimwood J."/>
            <person name="Kramer R."/>
            <person name="Lindquist E."/>
            <person name="Lucas S."/>
            <person name="Salamov A."/>
            <person name="McFadden G.I."/>
            <person name="Lane C.E."/>
            <person name="Keeling P.J."/>
            <person name="Gray M.W."/>
            <person name="Grigoriev I.V."/>
            <person name="Archibald J.M."/>
        </authorList>
    </citation>
    <scope>NUCLEOTIDE SEQUENCE</scope>
    <source>
        <strain evidence="4">CCMP2712</strain>
    </source>
</reference>
<reference evidence="2 4" key="1">
    <citation type="journal article" date="2012" name="Nature">
        <title>Algal genomes reveal evolutionary mosaicism and the fate of nucleomorphs.</title>
        <authorList>
            <consortium name="DOE Joint Genome Institute"/>
            <person name="Curtis B.A."/>
            <person name="Tanifuji G."/>
            <person name="Burki F."/>
            <person name="Gruber A."/>
            <person name="Irimia M."/>
            <person name="Maruyama S."/>
            <person name="Arias M.C."/>
            <person name="Ball S.G."/>
            <person name="Gile G.H."/>
            <person name="Hirakawa Y."/>
            <person name="Hopkins J.F."/>
            <person name="Kuo A."/>
            <person name="Rensing S.A."/>
            <person name="Schmutz J."/>
            <person name="Symeonidi A."/>
            <person name="Elias M."/>
            <person name="Eveleigh R.J."/>
            <person name="Herman E.K."/>
            <person name="Klute M.J."/>
            <person name="Nakayama T."/>
            <person name="Obornik M."/>
            <person name="Reyes-Prieto A."/>
            <person name="Armbrust E.V."/>
            <person name="Aves S.J."/>
            <person name="Beiko R.G."/>
            <person name="Coutinho P."/>
            <person name="Dacks J.B."/>
            <person name="Durnford D.G."/>
            <person name="Fast N.M."/>
            <person name="Green B.R."/>
            <person name="Grisdale C.J."/>
            <person name="Hempel F."/>
            <person name="Henrissat B."/>
            <person name="Hoppner M.P."/>
            <person name="Ishida K."/>
            <person name="Kim E."/>
            <person name="Koreny L."/>
            <person name="Kroth P.G."/>
            <person name="Liu Y."/>
            <person name="Malik S.B."/>
            <person name="Maier U.G."/>
            <person name="McRose D."/>
            <person name="Mock T."/>
            <person name="Neilson J.A."/>
            <person name="Onodera N.T."/>
            <person name="Poole A.M."/>
            <person name="Pritham E.J."/>
            <person name="Richards T.A."/>
            <person name="Rocap G."/>
            <person name="Roy S.W."/>
            <person name="Sarai C."/>
            <person name="Schaack S."/>
            <person name="Shirato S."/>
            <person name="Slamovits C.H."/>
            <person name="Spencer D.F."/>
            <person name="Suzuki S."/>
            <person name="Worden A.Z."/>
            <person name="Zauner S."/>
            <person name="Barry K."/>
            <person name="Bell C."/>
            <person name="Bharti A.K."/>
            <person name="Crow J.A."/>
            <person name="Grimwood J."/>
            <person name="Kramer R."/>
            <person name="Lindquist E."/>
            <person name="Lucas S."/>
            <person name="Salamov A."/>
            <person name="McFadden G.I."/>
            <person name="Lane C.E."/>
            <person name="Keeling P.J."/>
            <person name="Gray M.W."/>
            <person name="Grigoriev I.V."/>
            <person name="Archibald J.M."/>
        </authorList>
    </citation>
    <scope>NUCLEOTIDE SEQUENCE</scope>
    <source>
        <strain evidence="2 4">CCMP2712</strain>
    </source>
</reference>
<evidence type="ECO:0000313" key="2">
    <source>
        <dbReference type="EMBL" id="EKX37038.1"/>
    </source>
</evidence>
<accession>L1ILA2</accession>
<keyword evidence="4" id="KW-1185">Reference proteome</keyword>
<organism evidence="2">
    <name type="scientific">Guillardia theta (strain CCMP2712)</name>
    <name type="common">Cryptophyte</name>
    <dbReference type="NCBI Taxonomy" id="905079"/>
    <lineage>
        <taxon>Eukaryota</taxon>
        <taxon>Cryptophyceae</taxon>
        <taxon>Pyrenomonadales</taxon>
        <taxon>Geminigeraceae</taxon>
        <taxon>Guillardia</taxon>
    </lineage>
</organism>
<dbReference type="Proteomes" id="UP000011087">
    <property type="component" value="Unassembled WGS sequence"/>
</dbReference>
<feature type="domain" description="Tyrosine-protein kinase ephrin type A/B receptor-like" evidence="1">
    <location>
        <begin position="267"/>
        <end position="304"/>
    </location>
</feature>
<dbReference type="SMART" id="SM01411">
    <property type="entry name" value="Ephrin_rec_like"/>
    <property type="match status" value="6"/>
</dbReference>
<dbReference type="InterPro" id="IPR009030">
    <property type="entry name" value="Growth_fac_rcpt_cys_sf"/>
</dbReference>
<dbReference type="Gene3D" id="2.10.50.10">
    <property type="entry name" value="Tumor Necrosis Factor Receptor, subunit A, domain 2"/>
    <property type="match status" value="5"/>
</dbReference>
<evidence type="ECO:0000313" key="4">
    <source>
        <dbReference type="Proteomes" id="UP000011087"/>
    </source>
</evidence>
<evidence type="ECO:0000313" key="3">
    <source>
        <dbReference type="EnsemblProtists" id="EKX37038"/>
    </source>
</evidence>
<sequence>TFCAIGTYSDVINTTTCKTCFPGSTTASTTATASSLCIADLGYYGSSGVFTQCAIGTYSDQIGLTVCKSCAAGQTTGQIGSNNYRQCGFQCVPGTYSSNGVMTSLEDCGAMTGNSLCTGGQSSYYSSRAFPWSYAGCQNCPLGYFQAQSGRTNCSACAIGSYADAPGSSSCTACPTFATNDILSSVTIEDCFCTKNFVWLNHQCVCPKGMHLSSYQNCTDCPAGTYKDSFSLSECQVCPADTYSSAGASFCSDFQRCPIATYKDTYANTPCLACPLGTYSNIEQSTFCRDCPVGYYTVSTGSSSGATFCTVCAGGSYKNVKSLANCSICGAGKYSDSGASVCINC</sequence>